<dbReference type="AlphaFoldDB" id="X0YNC3"/>
<evidence type="ECO:0000313" key="1">
    <source>
        <dbReference type="EMBL" id="GAG57784.1"/>
    </source>
</evidence>
<reference evidence="1" key="1">
    <citation type="journal article" date="2014" name="Front. Microbiol.">
        <title>High frequency of phylogenetically diverse reductive dehalogenase-homologous genes in deep subseafloor sedimentary metagenomes.</title>
        <authorList>
            <person name="Kawai M."/>
            <person name="Futagami T."/>
            <person name="Toyoda A."/>
            <person name="Takaki Y."/>
            <person name="Nishi S."/>
            <person name="Hori S."/>
            <person name="Arai W."/>
            <person name="Tsubouchi T."/>
            <person name="Morono Y."/>
            <person name="Uchiyama I."/>
            <person name="Ito T."/>
            <person name="Fujiyama A."/>
            <person name="Inagaki F."/>
            <person name="Takami H."/>
        </authorList>
    </citation>
    <scope>NUCLEOTIDE SEQUENCE</scope>
    <source>
        <strain evidence="1">Expedition CK06-06</strain>
    </source>
</reference>
<dbReference type="EMBL" id="BART01000864">
    <property type="protein sequence ID" value="GAG57784.1"/>
    <property type="molecule type" value="Genomic_DNA"/>
</dbReference>
<feature type="non-terminal residue" evidence="1">
    <location>
        <position position="52"/>
    </location>
</feature>
<comment type="caution">
    <text evidence="1">The sequence shown here is derived from an EMBL/GenBank/DDBJ whole genome shotgun (WGS) entry which is preliminary data.</text>
</comment>
<protein>
    <submittedName>
        <fullName evidence="1">Uncharacterized protein</fullName>
    </submittedName>
</protein>
<organism evidence="1">
    <name type="scientific">marine sediment metagenome</name>
    <dbReference type="NCBI Taxonomy" id="412755"/>
    <lineage>
        <taxon>unclassified sequences</taxon>
        <taxon>metagenomes</taxon>
        <taxon>ecological metagenomes</taxon>
    </lineage>
</organism>
<gene>
    <name evidence="1" type="ORF">S01H4_03497</name>
</gene>
<sequence length="52" mass="6015">MGSVYRFITAYYSDGRNYYIESLEKNLETISILASDISNVLIQNLPDILRQL</sequence>
<name>X0YNC3_9ZZZZ</name>
<proteinExistence type="predicted"/>
<accession>X0YNC3</accession>